<proteinExistence type="predicted"/>
<dbReference type="Pfam" id="PF12274">
    <property type="entry name" value="DUF3615"/>
    <property type="match status" value="1"/>
</dbReference>
<evidence type="ECO:0000313" key="3">
    <source>
        <dbReference type="EnsemblPlants" id="EMT12772"/>
    </source>
</evidence>
<feature type="domain" description="DUF3615" evidence="1">
    <location>
        <begin position="579"/>
        <end position="625"/>
    </location>
</feature>
<feature type="domain" description="PIR2-like helical" evidence="2">
    <location>
        <begin position="55"/>
        <end position="172"/>
    </location>
</feature>
<evidence type="ECO:0000259" key="1">
    <source>
        <dbReference type="Pfam" id="PF12274"/>
    </source>
</evidence>
<dbReference type="PANTHER" id="PTHR33120">
    <property type="entry name" value="EXPRESSED PROTEIN-RELATED"/>
    <property type="match status" value="1"/>
</dbReference>
<reference evidence="3" key="1">
    <citation type="submission" date="2015-06" db="UniProtKB">
        <authorList>
            <consortium name="EnsemblPlants"/>
        </authorList>
    </citation>
    <scope>IDENTIFICATION</scope>
</reference>
<dbReference type="PANTHER" id="PTHR33120:SF48">
    <property type="entry name" value="PIR2-LIKE HELICAL DOMAIN-CONTAINING PROTEIN"/>
    <property type="match status" value="1"/>
</dbReference>
<dbReference type="EnsemblPlants" id="EMT12772">
    <property type="protein sequence ID" value="EMT12772"/>
    <property type="gene ID" value="F775_17801"/>
</dbReference>
<evidence type="ECO:0000259" key="2">
    <source>
        <dbReference type="Pfam" id="PF20235"/>
    </source>
</evidence>
<feature type="domain" description="PIR2-like helical" evidence="2">
    <location>
        <begin position="358"/>
        <end position="465"/>
    </location>
</feature>
<protein>
    <submittedName>
        <fullName evidence="3">Uncharacterized protein</fullName>
    </submittedName>
</protein>
<dbReference type="AlphaFoldDB" id="R7W162"/>
<dbReference type="ExpressionAtlas" id="R7W162">
    <property type="expression patterns" value="baseline"/>
</dbReference>
<dbReference type="InterPro" id="IPR022059">
    <property type="entry name" value="DUF3615"/>
</dbReference>
<dbReference type="InterPro" id="IPR046527">
    <property type="entry name" value="PIR2-like_helical"/>
</dbReference>
<accession>R7W162</accession>
<dbReference type="Pfam" id="PF20235">
    <property type="entry name" value="PIR2-like_helical"/>
    <property type="match status" value="2"/>
</dbReference>
<name>R7W162_AEGTA</name>
<sequence length="645" mass="70926">MIHQAAAFIARHFVRLQPSPTAAAHDAPLVRLSCFHGDAKWTEFVRGRWAADPCAYVDAVGRLPVDEMPDLFGCLYRGGHCVGLLAPASNVILNGLTLLCRRRSGACSSPEESCLPLPPDPRHVGNWGSIAFRSYNGLLAFMHTYFRYLTDDQARFYLHLSGGDVLVAIRIAELEQFAAVEGAVDQAVVGRHPDLLRERAQFALAVAGIKAKHPMPDDLLLLFQPALQESADDMKAVLATLAEGRRLAVRDVEAILAVLKSQLRHRTVCPGLQLTFTQRGRGETLHYRLNGQHGGGLHFQQCAPFSLAGLRSPEAVRRKLESCLSLVPEHTPHTPAEVADAPPTCGHVEYLKMGLLDVIHALYVEALARLPRAALRRLLRGVLVAGHCYGPMDPVSNIIIHAAWYSVIAPPSRPTSEPDVLGVDALLRLEVRSLAGLVAAVRAATGFSEHQAVEHLSTNRCDISSMLRRAAPETRGPAFRRASEAARHPLGEHHSSFLASLASSGPKFLDTVSSLLRSGEDKAPRHLISDASITELQKMLGRRCSPITPLPAPSRLDSSLPARRQWLEKRQRFLRTELEQLLRGYADQRPWEPTFELETICGVAKESAYLSSHCYHINFLAAAECLGISRLSPNESQLRIWATFQ</sequence>
<organism evidence="3">
    <name type="scientific">Aegilops tauschii</name>
    <name type="common">Tausch's goatgrass</name>
    <name type="synonym">Aegilops squarrosa</name>
    <dbReference type="NCBI Taxonomy" id="37682"/>
    <lineage>
        <taxon>Eukaryota</taxon>
        <taxon>Viridiplantae</taxon>
        <taxon>Streptophyta</taxon>
        <taxon>Embryophyta</taxon>
        <taxon>Tracheophyta</taxon>
        <taxon>Spermatophyta</taxon>
        <taxon>Magnoliopsida</taxon>
        <taxon>Liliopsida</taxon>
        <taxon>Poales</taxon>
        <taxon>Poaceae</taxon>
        <taxon>BOP clade</taxon>
        <taxon>Pooideae</taxon>
        <taxon>Triticodae</taxon>
        <taxon>Triticeae</taxon>
        <taxon>Triticinae</taxon>
        <taxon>Aegilops</taxon>
    </lineage>
</organism>